<gene>
    <name evidence="3" type="ORF">TRICI_001803</name>
</gene>
<comment type="caution">
    <text evidence="3">The sequence shown here is derived from an EMBL/GenBank/DDBJ whole genome shotgun (WGS) entry which is preliminary data.</text>
</comment>
<dbReference type="VEuPathDB" id="FungiDB:TRICI_001803"/>
<evidence type="ECO:0000256" key="1">
    <source>
        <dbReference type="SAM" id="Coils"/>
    </source>
</evidence>
<proteinExistence type="predicted"/>
<accession>A0A642V831</accession>
<keyword evidence="1" id="KW-0175">Coiled coil</keyword>
<feature type="compositionally biased region" description="Polar residues" evidence="2">
    <location>
        <begin position="123"/>
        <end position="136"/>
    </location>
</feature>
<feature type="region of interest" description="Disordered" evidence="2">
    <location>
        <begin position="103"/>
        <end position="147"/>
    </location>
</feature>
<organism evidence="3 4">
    <name type="scientific">Trichomonascus ciferrii</name>
    <dbReference type="NCBI Taxonomy" id="44093"/>
    <lineage>
        <taxon>Eukaryota</taxon>
        <taxon>Fungi</taxon>
        <taxon>Dikarya</taxon>
        <taxon>Ascomycota</taxon>
        <taxon>Saccharomycotina</taxon>
        <taxon>Dipodascomycetes</taxon>
        <taxon>Dipodascales</taxon>
        <taxon>Trichomonascaceae</taxon>
        <taxon>Trichomonascus</taxon>
        <taxon>Trichomonascus ciferrii complex</taxon>
    </lineage>
</organism>
<protein>
    <submittedName>
        <fullName evidence="3">Uncharacterized protein</fullName>
    </submittedName>
</protein>
<sequence>MTVDHLSSEKFMSCVLAWLTQSSERDTNLHGYYYESDKTKHRELLDDLMMYVLRRAGFVSPAQLENILDRMKADYDRGRTERIPTGIFKEFCTAMKNENLDIGVPEKRSNPENEEEVAIKAEQVNSSPPKPTSQSPAYRHTKRHHPELDQTELYEYEVHEKFQMELKEKKLSALELDLKERELELKERELKVHELEAQTTQKASLIHLKLKEAELRIAEANADIREHLYSELKNSSIRDLNLSL</sequence>
<dbReference type="Proteomes" id="UP000761534">
    <property type="component" value="Unassembled WGS sequence"/>
</dbReference>
<keyword evidence="4" id="KW-1185">Reference proteome</keyword>
<dbReference type="EMBL" id="SWFS01000128">
    <property type="protein sequence ID" value="KAA8915988.1"/>
    <property type="molecule type" value="Genomic_DNA"/>
</dbReference>
<feature type="coiled-coil region" evidence="1">
    <location>
        <begin position="164"/>
        <end position="230"/>
    </location>
</feature>
<name>A0A642V831_9ASCO</name>
<evidence type="ECO:0000313" key="3">
    <source>
        <dbReference type="EMBL" id="KAA8915988.1"/>
    </source>
</evidence>
<evidence type="ECO:0000256" key="2">
    <source>
        <dbReference type="SAM" id="MobiDB-lite"/>
    </source>
</evidence>
<dbReference type="AlphaFoldDB" id="A0A642V831"/>
<reference evidence="3" key="1">
    <citation type="journal article" date="2019" name="G3 (Bethesda)">
        <title>Genome Assemblies of Two Rare Opportunistic Yeast Pathogens: Diutina rugosa (syn. Candida rugosa) and Trichomonascus ciferrii (syn. Candida ciferrii).</title>
        <authorList>
            <person name="Mixao V."/>
            <person name="Saus E."/>
            <person name="Hansen A.P."/>
            <person name="Lass-Florl C."/>
            <person name="Gabaldon T."/>
        </authorList>
    </citation>
    <scope>NUCLEOTIDE SEQUENCE</scope>
    <source>
        <strain evidence="3">CBS 4856</strain>
    </source>
</reference>
<evidence type="ECO:0000313" key="4">
    <source>
        <dbReference type="Proteomes" id="UP000761534"/>
    </source>
</evidence>